<feature type="transmembrane region" description="Helical" evidence="6">
    <location>
        <begin position="98"/>
        <end position="118"/>
    </location>
</feature>
<evidence type="ECO:0000259" key="7">
    <source>
        <dbReference type="PROSITE" id="PS50850"/>
    </source>
</evidence>
<proteinExistence type="inferred from homology"/>
<protein>
    <submittedName>
        <fullName evidence="9">Solute carrier family 2, facilitated glucose transporter member 8</fullName>
    </submittedName>
</protein>
<keyword evidence="8" id="KW-1185">Reference proteome</keyword>
<gene>
    <name evidence="9" type="primary">SLC2A8</name>
</gene>
<evidence type="ECO:0000256" key="2">
    <source>
        <dbReference type="ARBA" id="ARBA00022692"/>
    </source>
</evidence>
<evidence type="ECO:0000313" key="9">
    <source>
        <dbReference type="RefSeq" id="XP_012862839.1"/>
    </source>
</evidence>
<evidence type="ECO:0000256" key="4">
    <source>
        <dbReference type="ARBA" id="ARBA00023136"/>
    </source>
</evidence>
<dbReference type="PROSITE" id="PS00217">
    <property type="entry name" value="SUGAR_TRANSPORT_2"/>
    <property type="match status" value="1"/>
</dbReference>
<feature type="transmembrane region" description="Helical" evidence="6">
    <location>
        <begin position="124"/>
        <end position="144"/>
    </location>
</feature>
<dbReference type="Proteomes" id="UP000694863">
    <property type="component" value="Unplaced"/>
</dbReference>
<reference evidence="9" key="1">
    <citation type="submission" date="2025-08" db="UniProtKB">
        <authorList>
            <consortium name="RefSeq"/>
        </authorList>
    </citation>
    <scope>IDENTIFICATION</scope>
</reference>
<comment type="similarity">
    <text evidence="5">Belongs to the major facilitator superfamily. Sugar transporter (TC 2.A.1.1) family.</text>
</comment>
<dbReference type="SUPFAM" id="SSF103473">
    <property type="entry name" value="MFS general substrate transporter"/>
    <property type="match status" value="1"/>
</dbReference>
<dbReference type="InterPro" id="IPR050549">
    <property type="entry name" value="MFS_Trehalose_Transporter"/>
</dbReference>
<feature type="transmembrane region" description="Helical" evidence="6">
    <location>
        <begin position="68"/>
        <end position="91"/>
    </location>
</feature>
<keyword evidence="3 6" id="KW-1133">Transmembrane helix</keyword>
<evidence type="ECO:0000256" key="6">
    <source>
        <dbReference type="SAM" id="Phobius"/>
    </source>
</evidence>
<dbReference type="Pfam" id="PF00083">
    <property type="entry name" value="Sugar_tr"/>
    <property type="match status" value="1"/>
</dbReference>
<dbReference type="PANTHER" id="PTHR48021">
    <property type="match status" value="1"/>
</dbReference>
<evidence type="ECO:0000313" key="8">
    <source>
        <dbReference type="Proteomes" id="UP000694863"/>
    </source>
</evidence>
<accession>A0ABM0ZT07</accession>
<dbReference type="RefSeq" id="XP_012862839.1">
    <property type="nucleotide sequence ID" value="XM_013007385.2"/>
</dbReference>
<feature type="transmembrane region" description="Helical" evidence="6">
    <location>
        <begin position="292"/>
        <end position="314"/>
    </location>
</feature>
<keyword evidence="2 6" id="KW-0812">Transmembrane</keyword>
<feature type="transmembrane region" description="Helical" evidence="6">
    <location>
        <begin position="156"/>
        <end position="175"/>
    </location>
</feature>
<dbReference type="NCBIfam" id="TIGR00879">
    <property type="entry name" value="SP"/>
    <property type="match status" value="1"/>
</dbReference>
<feature type="transmembrane region" description="Helical" evidence="6">
    <location>
        <begin position="258"/>
        <end position="280"/>
    </location>
</feature>
<comment type="subcellular location">
    <subcellularLocation>
        <location evidence="1">Membrane</location>
        <topology evidence="1">Multi-pass membrane protein</topology>
    </subcellularLocation>
</comment>
<keyword evidence="9" id="KW-0762">Sugar transport</keyword>
<dbReference type="Gene3D" id="1.20.1250.20">
    <property type="entry name" value="MFS general substrate transporter like domains"/>
    <property type="match status" value="1"/>
</dbReference>
<feature type="domain" description="Major facilitator superfamily (MFS) profile" evidence="7">
    <location>
        <begin position="29"/>
        <end position="428"/>
    </location>
</feature>
<dbReference type="PANTHER" id="PTHR48021:SF18">
    <property type="entry name" value="SOLUTE CARRIER FAMILY 2, FACILITATED GLUCOSE TRANSPORTER MEMBER 8"/>
    <property type="match status" value="1"/>
</dbReference>
<dbReference type="PROSITE" id="PS00216">
    <property type="entry name" value="SUGAR_TRANSPORT_1"/>
    <property type="match status" value="2"/>
</dbReference>
<dbReference type="PROSITE" id="PS50850">
    <property type="entry name" value="MFS"/>
    <property type="match status" value="1"/>
</dbReference>
<dbReference type="InterPro" id="IPR036259">
    <property type="entry name" value="MFS_trans_sf"/>
</dbReference>
<keyword evidence="5" id="KW-0813">Transport</keyword>
<evidence type="ECO:0000256" key="5">
    <source>
        <dbReference type="RuleBase" id="RU003346"/>
    </source>
</evidence>
<evidence type="ECO:0000256" key="1">
    <source>
        <dbReference type="ARBA" id="ARBA00004141"/>
    </source>
</evidence>
<feature type="transmembrane region" description="Helical" evidence="6">
    <location>
        <begin position="369"/>
        <end position="390"/>
    </location>
</feature>
<dbReference type="GeneID" id="101645347"/>
<dbReference type="InterPro" id="IPR020846">
    <property type="entry name" value="MFS_dom"/>
</dbReference>
<feature type="transmembrane region" description="Helical" evidence="6">
    <location>
        <begin position="335"/>
        <end position="357"/>
    </location>
</feature>
<feature type="transmembrane region" description="Helical" evidence="6">
    <location>
        <begin position="402"/>
        <end position="422"/>
    </location>
</feature>
<organism evidence="8 9">
    <name type="scientific">Echinops telfairi</name>
    <name type="common">Lesser hedgehog tenrec</name>
    <dbReference type="NCBI Taxonomy" id="9371"/>
    <lineage>
        <taxon>Eukaryota</taxon>
        <taxon>Metazoa</taxon>
        <taxon>Chordata</taxon>
        <taxon>Craniata</taxon>
        <taxon>Vertebrata</taxon>
        <taxon>Euteleostomi</taxon>
        <taxon>Mammalia</taxon>
        <taxon>Eutheria</taxon>
        <taxon>Afrotheria</taxon>
        <taxon>Tenrecidae</taxon>
        <taxon>Tenrecinae</taxon>
        <taxon>Echinops</taxon>
    </lineage>
</organism>
<feature type="transmembrane region" description="Helical" evidence="6">
    <location>
        <begin position="26"/>
        <end position="48"/>
    </location>
</feature>
<dbReference type="InterPro" id="IPR005828">
    <property type="entry name" value="MFS_sugar_transport-like"/>
</dbReference>
<dbReference type="PRINTS" id="PR00171">
    <property type="entry name" value="SUGRTRNSPORT"/>
</dbReference>
<dbReference type="InterPro" id="IPR003663">
    <property type="entry name" value="Sugar/inositol_transpt"/>
</dbReference>
<sequence>MTPEDQEERLPLLGLPGGSVPRGRRVFLAAFAAALGPLSFGFALGYSSPAIPSLRRDVPRAPRLDDDAASWFGAIVTLGAAAGGVLGGWLVDRAGRKLSLLLCAVPFVAGFAVITAAQDLWMLLGGRLLTGLACGVASLVAPVYISEIAYPAIRGLLGSCVQLMVVTGILLAYMAGWTMEWRWLAVLGCVPPSLMLLLMCCMPETPRFLLAQHKHQEAAAALQFLWGSQQDWEEPPTREEHQGFHLAQLRQPGVYKPFVIGVSLMALQQLSGINAVMFYAETIFEEAKFKDSNLASVVVGVIQVLFTAAAALIMDRAGRRLLLVAAEPVEASTGLAWLAVGSMCFFIAGFALGWGPIPWLLMSEIFPLHVKGVATGVCVLTNWLMAFLVTKEFSSLMELLKPYGAFWLASAFCVCGVLFTVLCVPETRGKTLEQIIAHFEGR</sequence>
<keyword evidence="4 6" id="KW-0472">Membrane</keyword>
<name>A0ABM0ZT07_ECHTE</name>
<dbReference type="InterPro" id="IPR005829">
    <property type="entry name" value="Sugar_transporter_CS"/>
</dbReference>
<evidence type="ECO:0000256" key="3">
    <source>
        <dbReference type="ARBA" id="ARBA00022989"/>
    </source>
</evidence>